<dbReference type="GO" id="GO:0043952">
    <property type="term" value="P:protein transport by the Sec complex"/>
    <property type="evidence" value="ECO:0007669"/>
    <property type="project" value="UniProtKB-UniRule"/>
</dbReference>
<dbReference type="Gene3D" id="1.20.1640.10">
    <property type="entry name" value="Multidrug efflux transporter AcrB transmembrane domain"/>
    <property type="match status" value="1"/>
</dbReference>
<dbReference type="PANTHER" id="PTHR30081">
    <property type="entry name" value="PROTEIN-EXPORT MEMBRANE PROTEIN SEC"/>
    <property type="match status" value="1"/>
</dbReference>
<evidence type="ECO:0000256" key="8">
    <source>
        <dbReference type="ARBA" id="ARBA00023136"/>
    </source>
</evidence>
<keyword evidence="8 9" id="KW-0472">Membrane</keyword>
<evidence type="ECO:0000259" key="12">
    <source>
        <dbReference type="Pfam" id="PF22599"/>
    </source>
</evidence>
<feature type="transmembrane region" description="Helical" evidence="9">
    <location>
        <begin position="243"/>
        <end position="262"/>
    </location>
</feature>
<dbReference type="GO" id="GO:0015450">
    <property type="term" value="F:protein-transporting ATPase activity"/>
    <property type="evidence" value="ECO:0007669"/>
    <property type="project" value="InterPro"/>
</dbReference>
<dbReference type="Pfam" id="PF02355">
    <property type="entry name" value="SecD_SecF_C"/>
    <property type="match status" value="1"/>
</dbReference>
<dbReference type="Pfam" id="PF22599">
    <property type="entry name" value="SecDF_P1_head"/>
    <property type="match status" value="1"/>
</dbReference>
<evidence type="ECO:0000313" key="14">
    <source>
        <dbReference type="Proteomes" id="UP000178529"/>
    </source>
</evidence>
<evidence type="ECO:0000259" key="10">
    <source>
        <dbReference type="Pfam" id="PF02355"/>
    </source>
</evidence>
<dbReference type="InterPro" id="IPR048634">
    <property type="entry name" value="SecD_SecF_C"/>
</dbReference>
<feature type="transmembrane region" description="Helical" evidence="9">
    <location>
        <begin position="346"/>
        <end position="362"/>
    </location>
</feature>
<dbReference type="Pfam" id="PF21760">
    <property type="entry name" value="SecD_1st"/>
    <property type="match status" value="1"/>
</dbReference>
<feature type="transmembrane region" description="Helical" evidence="9">
    <location>
        <begin position="294"/>
        <end position="316"/>
    </location>
</feature>
<comment type="subcellular location">
    <subcellularLocation>
        <location evidence="1 9">Cell membrane</location>
        <topology evidence="1 9">Multi-pass membrane protein</topology>
    </subcellularLocation>
</comment>
<comment type="function">
    <text evidence="9">Part of the Sec protein translocase complex. Interacts with the SecYEG preprotein conducting channel. SecDF uses the proton motive force (PMF) to complete protein translocation after the ATP-dependent function of SecA.</text>
</comment>
<evidence type="ECO:0000256" key="7">
    <source>
        <dbReference type="ARBA" id="ARBA00023010"/>
    </source>
</evidence>
<proteinExistence type="inferred from homology"/>
<dbReference type="Gene3D" id="3.30.1360.200">
    <property type="match status" value="1"/>
</dbReference>
<comment type="caution">
    <text evidence="13">The sequence shown here is derived from an EMBL/GenBank/DDBJ whole genome shotgun (WGS) entry which is preliminary data.</text>
</comment>
<keyword evidence="3 9" id="KW-1003">Cell membrane</keyword>
<comment type="subunit">
    <text evidence="9">Forms a complex with SecF. Part of the essential Sec protein translocation apparatus which comprises SecA, SecYEG and auxiliary proteins SecDF. Other proteins may also be involved.</text>
</comment>
<dbReference type="InterPro" id="IPR054384">
    <property type="entry name" value="SecDF_P1_head"/>
</dbReference>
<dbReference type="GO" id="GO:0065002">
    <property type="term" value="P:intracellular protein transmembrane transport"/>
    <property type="evidence" value="ECO:0007669"/>
    <property type="project" value="UniProtKB-UniRule"/>
</dbReference>
<comment type="similarity">
    <text evidence="9">Belongs to the SecD/SecF family. SecD subfamily.</text>
</comment>
<comment type="caution">
    <text evidence="9">Lacks conserved residue(s) required for the propagation of feature annotation.</text>
</comment>
<dbReference type="GO" id="GO:0006605">
    <property type="term" value="P:protein targeting"/>
    <property type="evidence" value="ECO:0007669"/>
    <property type="project" value="UniProtKB-UniRule"/>
</dbReference>
<dbReference type="FunFam" id="1.20.1640.10:FF:000004">
    <property type="entry name" value="Protein translocase subunit SecD"/>
    <property type="match status" value="1"/>
</dbReference>
<gene>
    <name evidence="9" type="primary">secD</name>
    <name evidence="13" type="ORF">A3J68_01530</name>
</gene>
<dbReference type="InterPro" id="IPR022646">
    <property type="entry name" value="SecD/SecF_CS"/>
</dbReference>
<name>A0A1G2R6G8_9BACT</name>
<dbReference type="Pfam" id="PF07549">
    <property type="entry name" value="Sec_GG"/>
    <property type="match status" value="1"/>
</dbReference>
<evidence type="ECO:0000256" key="6">
    <source>
        <dbReference type="ARBA" id="ARBA00022989"/>
    </source>
</evidence>
<dbReference type="SUPFAM" id="SSF82866">
    <property type="entry name" value="Multidrug efflux transporter AcrB transmembrane domain"/>
    <property type="match status" value="1"/>
</dbReference>
<evidence type="ECO:0000256" key="4">
    <source>
        <dbReference type="ARBA" id="ARBA00022692"/>
    </source>
</evidence>
<protein>
    <recommendedName>
        <fullName evidence="9">Protein translocase subunit SecD</fullName>
    </recommendedName>
</protein>
<reference evidence="13 14" key="1">
    <citation type="journal article" date="2016" name="Nat. Commun.">
        <title>Thousands of microbial genomes shed light on interconnected biogeochemical processes in an aquifer system.</title>
        <authorList>
            <person name="Anantharaman K."/>
            <person name="Brown C.T."/>
            <person name="Hug L.A."/>
            <person name="Sharon I."/>
            <person name="Castelle C.J."/>
            <person name="Probst A.J."/>
            <person name="Thomas B.C."/>
            <person name="Singh A."/>
            <person name="Wilkins M.J."/>
            <person name="Karaoz U."/>
            <person name="Brodie E.L."/>
            <person name="Williams K.H."/>
            <person name="Hubbard S.S."/>
            <person name="Banfield J.F."/>
        </authorList>
    </citation>
    <scope>NUCLEOTIDE SEQUENCE [LARGE SCALE GENOMIC DNA]</scope>
</reference>
<evidence type="ECO:0000259" key="11">
    <source>
        <dbReference type="Pfam" id="PF21760"/>
    </source>
</evidence>
<evidence type="ECO:0000256" key="9">
    <source>
        <dbReference type="HAMAP-Rule" id="MF_01463"/>
    </source>
</evidence>
<dbReference type="InterPro" id="IPR055344">
    <property type="entry name" value="SecD_SecF_C_bact"/>
</dbReference>
<dbReference type="InterPro" id="IPR022813">
    <property type="entry name" value="SecD/SecF_arch_bac"/>
</dbReference>
<feature type="transmembrane region" description="Helical" evidence="9">
    <location>
        <begin position="368"/>
        <end position="391"/>
    </location>
</feature>
<feature type="domain" description="Protein translocase subunit SecDF P1" evidence="11">
    <location>
        <begin position="64"/>
        <end position="120"/>
    </location>
</feature>
<dbReference type="InterPro" id="IPR048631">
    <property type="entry name" value="SecD_1st"/>
</dbReference>
<evidence type="ECO:0000256" key="5">
    <source>
        <dbReference type="ARBA" id="ARBA00022927"/>
    </source>
</evidence>
<dbReference type="GO" id="GO:0005886">
    <property type="term" value="C:plasma membrane"/>
    <property type="evidence" value="ECO:0007669"/>
    <property type="project" value="UniProtKB-SubCell"/>
</dbReference>
<dbReference type="HAMAP" id="MF_01463_B">
    <property type="entry name" value="SecD_B"/>
    <property type="match status" value="1"/>
</dbReference>
<keyword evidence="6 9" id="KW-1133">Transmembrane helix</keyword>
<organism evidence="13 14">
    <name type="scientific">Candidatus Wildermuthbacteria bacterium RIFCSPHIGHO2_02_FULL_48_16</name>
    <dbReference type="NCBI Taxonomy" id="1802453"/>
    <lineage>
        <taxon>Bacteria</taxon>
        <taxon>Candidatus Wildermuthiibacteriota</taxon>
    </lineage>
</organism>
<evidence type="ECO:0000256" key="1">
    <source>
        <dbReference type="ARBA" id="ARBA00004651"/>
    </source>
</evidence>
<feature type="domain" description="SecDF P1 head subdomain" evidence="12">
    <location>
        <begin position="127"/>
        <end position="221"/>
    </location>
</feature>
<feature type="transmembrane region" description="Helical" evidence="9">
    <location>
        <begin position="269"/>
        <end position="288"/>
    </location>
</feature>
<dbReference type="EMBL" id="MHTY01000025">
    <property type="protein sequence ID" value="OHA68460.1"/>
    <property type="molecule type" value="Genomic_DNA"/>
</dbReference>
<keyword evidence="2 9" id="KW-0813">Transport</keyword>
<evidence type="ECO:0000256" key="2">
    <source>
        <dbReference type="ARBA" id="ARBA00022448"/>
    </source>
</evidence>
<dbReference type="NCBIfam" id="TIGR00916">
    <property type="entry name" value="2A0604s01"/>
    <property type="match status" value="1"/>
</dbReference>
<dbReference type="NCBIfam" id="TIGR01129">
    <property type="entry name" value="secD"/>
    <property type="match status" value="1"/>
</dbReference>
<feature type="domain" description="Protein export membrane protein SecD/SecF C-terminal" evidence="10">
    <location>
        <begin position="225"/>
        <end position="393"/>
    </location>
</feature>
<evidence type="ECO:0000313" key="13">
    <source>
        <dbReference type="EMBL" id="OHA68460.1"/>
    </source>
</evidence>
<keyword evidence="5 9" id="KW-0653">Protein transport</keyword>
<keyword evidence="4 9" id="KW-0812">Transmembrane</keyword>
<accession>A0A1G2R6G8</accession>
<dbReference type="PANTHER" id="PTHR30081:SF1">
    <property type="entry name" value="PROTEIN TRANSLOCASE SUBUNIT SECD"/>
    <property type="match status" value="1"/>
</dbReference>
<dbReference type="Gene3D" id="3.30.70.3400">
    <property type="match status" value="1"/>
</dbReference>
<dbReference type="InterPro" id="IPR005791">
    <property type="entry name" value="SecD"/>
</dbReference>
<evidence type="ECO:0000256" key="3">
    <source>
        <dbReference type="ARBA" id="ARBA00022475"/>
    </source>
</evidence>
<dbReference type="AlphaFoldDB" id="A0A1G2R6G8"/>
<sequence length="407" mass="44637">MRKGKTFIILALVLLAGIAAGYFVYQQARPFQLGLDLQGGVHLVYEADTSQIPQSDVDSAVEGLRDVIERRVNFFGVKEPLVQTEGRGEKRRLIVELAGVIDPKQAVELIGLTPYLEFGEGDPFQATPLTGRYLKKAEIAFDNVTNEPIVTIQFNDEGAKLFEEITERNIGKPLAIFLDGQILSAPIVQDKISGGSAQITGRFTRQEAQEIARNLNAGALPLPITLISQQNVGATLGVESLKLSLRAGLLGFLGVLLFMIVFYRFLGVFAVLSLLLYALFILALFKFIPVTLTLAGIAGFILSLGMAVDANILIFSRMKEELKEGRSFAGSLEEGFRRAWPSIRDGNITTLLVGVILFWFGSSFVQGFALTLSIGILMSMFTALIVTRNLLNLFAGTRLSNISWLWK</sequence>
<dbReference type="Proteomes" id="UP000178529">
    <property type="component" value="Unassembled WGS sequence"/>
</dbReference>
<keyword evidence="7 9" id="KW-0811">Translocation</keyword>